<feature type="region of interest" description="Disordered" evidence="1">
    <location>
        <begin position="14"/>
        <end position="33"/>
    </location>
</feature>
<evidence type="ECO:0000313" key="2">
    <source>
        <dbReference type="EMBL" id="KAF6744987.1"/>
    </source>
</evidence>
<dbReference type="EMBL" id="JACGCI010000111">
    <property type="protein sequence ID" value="KAF6744987.1"/>
    <property type="molecule type" value="Genomic_DNA"/>
</dbReference>
<reference evidence="2 3" key="1">
    <citation type="submission" date="2020-07" db="EMBL/GenBank/DDBJ databases">
        <title>Comparative genomics of pyrophilous fungi reveals a link between fire events and developmental genes.</title>
        <authorList>
            <consortium name="DOE Joint Genome Institute"/>
            <person name="Steindorff A.S."/>
            <person name="Carver A."/>
            <person name="Calhoun S."/>
            <person name="Stillman K."/>
            <person name="Liu H."/>
            <person name="Lipzen A."/>
            <person name="Pangilinan J."/>
            <person name="Labutti K."/>
            <person name="Bruns T.D."/>
            <person name="Grigoriev I.V."/>
        </authorList>
    </citation>
    <scope>NUCLEOTIDE SEQUENCE [LARGE SCALE GENOMIC DNA]</scope>
    <source>
        <strain evidence="2 3">CBS 144469</strain>
    </source>
</reference>
<proteinExistence type="predicted"/>
<sequence>MTMGDIDQEVAQRRLTFHGTRRPNVNNRPSSHTSHIWGIQIQGKVVGEVDARFEKIDVGDTGHRTEVLLAPTDDAPLKVAKPGRRCLTWSKMAMEKVSTRRIRQNAQQLTNELKDLRCINPLTHTRPEHRFGASIRFPAPQSGYYVQFQLSSHTEGDDLFPQSILPLDPPTKEGILSWLQRVTLQRVQAWSASRAPGILGKKEKTERLSWAFENVHVNDRSAFAACDTGRRLVDCRGGRGREISR</sequence>
<protein>
    <submittedName>
        <fullName evidence="2">Uncharacterized protein</fullName>
    </submittedName>
</protein>
<evidence type="ECO:0000313" key="3">
    <source>
        <dbReference type="Proteomes" id="UP000521943"/>
    </source>
</evidence>
<feature type="compositionally biased region" description="Polar residues" evidence="1">
    <location>
        <begin position="23"/>
        <end position="33"/>
    </location>
</feature>
<dbReference type="Proteomes" id="UP000521943">
    <property type="component" value="Unassembled WGS sequence"/>
</dbReference>
<comment type="caution">
    <text evidence="2">The sequence shown here is derived from an EMBL/GenBank/DDBJ whole genome shotgun (WGS) entry which is preliminary data.</text>
</comment>
<name>A0A8H6HF35_9AGAR</name>
<gene>
    <name evidence="2" type="ORF">DFP72DRAFT_856854</name>
</gene>
<evidence type="ECO:0000256" key="1">
    <source>
        <dbReference type="SAM" id="MobiDB-lite"/>
    </source>
</evidence>
<organism evidence="2 3">
    <name type="scientific">Ephemerocybe angulata</name>
    <dbReference type="NCBI Taxonomy" id="980116"/>
    <lineage>
        <taxon>Eukaryota</taxon>
        <taxon>Fungi</taxon>
        <taxon>Dikarya</taxon>
        <taxon>Basidiomycota</taxon>
        <taxon>Agaricomycotina</taxon>
        <taxon>Agaricomycetes</taxon>
        <taxon>Agaricomycetidae</taxon>
        <taxon>Agaricales</taxon>
        <taxon>Agaricineae</taxon>
        <taxon>Psathyrellaceae</taxon>
        <taxon>Ephemerocybe</taxon>
    </lineage>
</organism>
<dbReference type="AlphaFoldDB" id="A0A8H6HF35"/>
<keyword evidence="3" id="KW-1185">Reference proteome</keyword>
<accession>A0A8H6HF35</accession>